<proteinExistence type="predicted"/>
<organism evidence="1">
    <name type="scientific">Marseillevirus LCMAC101</name>
    <dbReference type="NCBI Taxonomy" id="2506602"/>
    <lineage>
        <taxon>Viruses</taxon>
        <taxon>Varidnaviria</taxon>
        <taxon>Bamfordvirae</taxon>
        <taxon>Nucleocytoviricota</taxon>
        <taxon>Megaviricetes</taxon>
        <taxon>Pimascovirales</taxon>
        <taxon>Pimascovirales incertae sedis</taxon>
        <taxon>Marseilleviridae</taxon>
    </lineage>
</organism>
<protein>
    <submittedName>
        <fullName evidence="1">Uncharacterized protein</fullName>
    </submittedName>
</protein>
<sequence>MLQYICHYIRDLCKEKPLTLTELERIGSEHSTIRISWGGEYFDFSFDKQNTFHPIEGKSNLLTGQLPRVFIKPYSCQDILMLIKDADQLIAFSNKDKLEFTPHAEYIGSGACDSSIHPNLDLFQTVKIYKYIDYDILLFDLEDKGFLSTRHSQNLIATIDKKFQLSPKAVERVPLLKDYSDHFYEADCLGTKLHEELTTLMQNLWYSTDFLYPSSEKNRQVT</sequence>
<accession>A0A481YQP9</accession>
<dbReference type="EMBL" id="MK500327">
    <property type="protein sequence ID" value="QBK85508.1"/>
    <property type="molecule type" value="Genomic_DNA"/>
</dbReference>
<name>A0A481YQP9_9VIRU</name>
<gene>
    <name evidence="1" type="ORF">LCMAC101_00950</name>
</gene>
<evidence type="ECO:0000313" key="1">
    <source>
        <dbReference type="EMBL" id="QBK85508.1"/>
    </source>
</evidence>
<reference evidence="1" key="1">
    <citation type="journal article" date="2019" name="MBio">
        <title>Virus Genomes from Deep Sea Sediments Expand the Ocean Megavirome and Support Independent Origins of Viral Gigantism.</title>
        <authorList>
            <person name="Backstrom D."/>
            <person name="Yutin N."/>
            <person name="Jorgensen S.L."/>
            <person name="Dharamshi J."/>
            <person name="Homa F."/>
            <person name="Zaremba-Niedwiedzka K."/>
            <person name="Spang A."/>
            <person name="Wolf Y.I."/>
            <person name="Koonin E.V."/>
            <person name="Ettema T.J."/>
        </authorList>
    </citation>
    <scope>NUCLEOTIDE SEQUENCE</scope>
</reference>